<evidence type="ECO:0000313" key="1">
    <source>
        <dbReference type="EMBL" id="KAG5631609.1"/>
    </source>
</evidence>
<gene>
    <name evidence="1" type="ORF">H5410_003326</name>
</gene>
<organism evidence="1 2">
    <name type="scientific">Solanum commersonii</name>
    <name type="common">Commerson's wild potato</name>
    <name type="synonym">Commerson's nightshade</name>
    <dbReference type="NCBI Taxonomy" id="4109"/>
    <lineage>
        <taxon>Eukaryota</taxon>
        <taxon>Viridiplantae</taxon>
        <taxon>Streptophyta</taxon>
        <taxon>Embryophyta</taxon>
        <taxon>Tracheophyta</taxon>
        <taxon>Spermatophyta</taxon>
        <taxon>Magnoliopsida</taxon>
        <taxon>eudicotyledons</taxon>
        <taxon>Gunneridae</taxon>
        <taxon>Pentapetalae</taxon>
        <taxon>asterids</taxon>
        <taxon>lamiids</taxon>
        <taxon>Solanales</taxon>
        <taxon>Solanaceae</taxon>
        <taxon>Solanoideae</taxon>
        <taxon>Solaneae</taxon>
        <taxon>Solanum</taxon>
    </lineage>
</organism>
<name>A0A9J6B4I3_SOLCO</name>
<comment type="caution">
    <text evidence="1">The sequence shown here is derived from an EMBL/GenBank/DDBJ whole genome shotgun (WGS) entry which is preliminary data.</text>
</comment>
<reference evidence="1 2" key="1">
    <citation type="submission" date="2020-09" db="EMBL/GenBank/DDBJ databases">
        <title>De no assembly of potato wild relative species, Solanum commersonii.</title>
        <authorList>
            <person name="Cho K."/>
        </authorList>
    </citation>
    <scope>NUCLEOTIDE SEQUENCE [LARGE SCALE GENOMIC DNA]</scope>
    <source>
        <strain evidence="1">LZ3.2</strain>
        <tissue evidence="1">Leaf</tissue>
    </source>
</reference>
<dbReference type="AlphaFoldDB" id="A0A9J6B4I3"/>
<dbReference type="EMBL" id="JACXVP010000001">
    <property type="protein sequence ID" value="KAG5631609.1"/>
    <property type="molecule type" value="Genomic_DNA"/>
</dbReference>
<sequence length="278" mass="29444">MPDPLGAIVDVSVGNVWVTGYITVSIRSDRSQNMPSSLLSSTCTDINSSSVSASDSACVVPSACTSPVVVGGIPEVLAVPHYLHPASDDKEAPGACNEEEEGAGILEGSEVRVDKDVSIGNESTLTSGEVSTEAALLLSTSSRVNSASIRHMSVKDEGITTITFAGSRGTTVCQHNLVIKTRNAREVSLFLALMAISCEVSSPRSICLLAMIEPRQATLGWRIIESLWDGIILLLMKPNQNLEALFMSLFSMGAPASIHLRVVSEIIGAKQPFNLSRD</sequence>
<proteinExistence type="predicted"/>
<accession>A0A9J6B4I3</accession>
<protein>
    <submittedName>
        <fullName evidence="1">Uncharacterized protein</fullName>
    </submittedName>
</protein>
<evidence type="ECO:0000313" key="2">
    <source>
        <dbReference type="Proteomes" id="UP000824120"/>
    </source>
</evidence>
<keyword evidence="2" id="KW-1185">Reference proteome</keyword>
<dbReference type="Proteomes" id="UP000824120">
    <property type="component" value="Chromosome 1"/>
</dbReference>